<accession>A0A1Y2PDU2</accession>
<gene>
    <name evidence="7" type="ORF">WH52_02835</name>
</gene>
<evidence type="ECO:0000256" key="2">
    <source>
        <dbReference type="SAM" id="Coils"/>
    </source>
</evidence>
<reference evidence="7 8" key="1">
    <citation type="submission" date="2015-03" db="EMBL/GenBank/DDBJ databases">
        <title>Genome sequence of Tenacibaculum sp. S2-2, isolated from intestinal microbiota of sea cucumber, Apostichopus japonicas.</title>
        <authorList>
            <person name="Shao Z."/>
            <person name="Wang L."/>
            <person name="Li X."/>
        </authorList>
    </citation>
    <scope>NUCLEOTIDE SEQUENCE [LARGE SCALE GENOMIC DNA]</scope>
    <source>
        <strain evidence="7 8">S2-2</strain>
    </source>
</reference>
<dbReference type="InParanoid" id="A0A1Y2PDU2"/>
<dbReference type="AlphaFoldDB" id="A0A1Y2PDU2"/>
<organism evidence="7 8">
    <name type="scientific">Tenacibaculum holothuriorum</name>
    <dbReference type="NCBI Taxonomy" id="1635173"/>
    <lineage>
        <taxon>Bacteria</taxon>
        <taxon>Pseudomonadati</taxon>
        <taxon>Bacteroidota</taxon>
        <taxon>Flavobacteriia</taxon>
        <taxon>Flavobacteriales</taxon>
        <taxon>Flavobacteriaceae</taxon>
        <taxon>Tenacibaculum</taxon>
    </lineage>
</organism>
<keyword evidence="8" id="KW-1185">Reference proteome</keyword>
<dbReference type="PROSITE" id="PS51257">
    <property type="entry name" value="PROKAR_LIPOPROTEIN"/>
    <property type="match status" value="1"/>
</dbReference>
<feature type="domain" description="CusB-like beta-barrel" evidence="4">
    <location>
        <begin position="233"/>
        <end position="304"/>
    </location>
</feature>
<proteinExistence type="inferred from homology"/>
<dbReference type="FunCoup" id="A0A1Y2PDU2">
    <property type="interactions" value="99"/>
</dbReference>
<feature type="domain" description="CzcB-like alpha-helical hairpin" evidence="3">
    <location>
        <begin position="135"/>
        <end position="191"/>
    </location>
</feature>
<dbReference type="STRING" id="1635173.WH52_02835"/>
<evidence type="ECO:0000313" key="8">
    <source>
        <dbReference type="Proteomes" id="UP000194221"/>
    </source>
</evidence>
<dbReference type="Proteomes" id="UP000194221">
    <property type="component" value="Unassembled WGS sequence"/>
</dbReference>
<comment type="caution">
    <text evidence="7">The sequence shown here is derived from an EMBL/GenBank/DDBJ whole genome shotgun (WGS) entry which is preliminary data.</text>
</comment>
<dbReference type="InterPro" id="IPR006143">
    <property type="entry name" value="RND_pump_MFP"/>
</dbReference>
<dbReference type="Gene3D" id="2.40.50.100">
    <property type="match status" value="1"/>
</dbReference>
<evidence type="ECO:0000259" key="6">
    <source>
        <dbReference type="Pfam" id="PF25973"/>
    </source>
</evidence>
<dbReference type="Gene3D" id="2.40.30.170">
    <property type="match status" value="1"/>
</dbReference>
<evidence type="ECO:0000259" key="4">
    <source>
        <dbReference type="Pfam" id="PF25954"/>
    </source>
</evidence>
<keyword evidence="2" id="KW-0175">Coiled coil</keyword>
<evidence type="ECO:0000256" key="1">
    <source>
        <dbReference type="ARBA" id="ARBA00009477"/>
    </source>
</evidence>
<dbReference type="NCBIfam" id="TIGR01730">
    <property type="entry name" value="RND_mfp"/>
    <property type="match status" value="1"/>
</dbReference>
<protein>
    <submittedName>
        <fullName evidence="7">RND transporter</fullName>
    </submittedName>
</protein>
<sequence length="391" mass="43179">MRKILIVTIATVLLVSCGSKEQTVDSVLASKNLEQIRAKKDQLDKKQQELSAQIKLLSDEISKLDTNKKIPLISTITTVERPFVHYLDLQGNVQTKKNVLVYPEMPGQLVSIYVKEGQRVAKGQALAKIDDGGLSQQVAQVEAQAALAKTTYERQKRLWDQKIGSEIQFLQTKTNYEALTRSVNQLKKQLAKSVIRAPFTGIIDDVIKEQGTVVAPGAGAEVFRIVNLGDMYIETDVPESYITSVKKGKKVEVDFPILGKIVNSTVRQAGNFINPANRTFKIEVGVPNKDRSIKPNLTAKLKINDYTNPKAILIPQSIISENAKGDQYVYVVEDVKKVDKREQGTAKKVIIETGKTQGDIIEVLKGLSNGAQIIKEGARSVKDGQLVNISK</sequence>
<dbReference type="EMBL" id="LAPZ01000002">
    <property type="protein sequence ID" value="OSY88632.1"/>
    <property type="molecule type" value="Genomic_DNA"/>
</dbReference>
<dbReference type="RefSeq" id="WP_086029435.1">
    <property type="nucleotide sequence ID" value="NZ_LAPZ01000002.1"/>
</dbReference>
<dbReference type="InterPro" id="IPR058627">
    <property type="entry name" value="MdtA-like_C"/>
</dbReference>
<dbReference type="Pfam" id="PF25954">
    <property type="entry name" value="Beta-barrel_RND_2"/>
    <property type="match status" value="1"/>
</dbReference>
<name>A0A1Y2PDU2_9FLAO</name>
<dbReference type="Pfam" id="PF25967">
    <property type="entry name" value="RND-MFP_C"/>
    <property type="match status" value="1"/>
</dbReference>
<comment type="similarity">
    <text evidence="1">Belongs to the membrane fusion protein (MFP) (TC 8.A.1) family.</text>
</comment>
<feature type="coiled-coil region" evidence="2">
    <location>
        <begin position="29"/>
        <end position="67"/>
    </location>
</feature>
<dbReference type="InterPro" id="IPR058647">
    <property type="entry name" value="BSH_CzcB-like"/>
</dbReference>
<dbReference type="PANTHER" id="PTHR30469:SF15">
    <property type="entry name" value="HLYD FAMILY OF SECRETION PROTEINS"/>
    <property type="match status" value="1"/>
</dbReference>
<dbReference type="Pfam" id="PF25973">
    <property type="entry name" value="BSH_CzcB"/>
    <property type="match status" value="1"/>
</dbReference>
<dbReference type="GO" id="GO:0015562">
    <property type="term" value="F:efflux transmembrane transporter activity"/>
    <property type="evidence" value="ECO:0007669"/>
    <property type="project" value="TreeGrafter"/>
</dbReference>
<dbReference type="SUPFAM" id="SSF111369">
    <property type="entry name" value="HlyD-like secretion proteins"/>
    <property type="match status" value="1"/>
</dbReference>
<feature type="domain" description="Multidrug resistance protein MdtA-like C-terminal permuted SH3" evidence="5">
    <location>
        <begin position="311"/>
        <end position="378"/>
    </location>
</feature>
<dbReference type="GO" id="GO:1990281">
    <property type="term" value="C:efflux pump complex"/>
    <property type="evidence" value="ECO:0007669"/>
    <property type="project" value="TreeGrafter"/>
</dbReference>
<dbReference type="OrthoDB" id="9806939at2"/>
<dbReference type="Gene3D" id="2.40.420.20">
    <property type="match status" value="1"/>
</dbReference>
<evidence type="ECO:0000313" key="7">
    <source>
        <dbReference type="EMBL" id="OSY88632.1"/>
    </source>
</evidence>
<evidence type="ECO:0000259" key="3">
    <source>
        <dbReference type="Pfam" id="PF25893"/>
    </source>
</evidence>
<dbReference type="InterPro" id="IPR058792">
    <property type="entry name" value="Beta-barrel_RND_2"/>
</dbReference>
<dbReference type="Pfam" id="PF25893">
    <property type="entry name" value="HH_CzcB"/>
    <property type="match status" value="1"/>
</dbReference>
<feature type="domain" description="CzcB-like barrel-sandwich hybrid" evidence="6">
    <location>
        <begin position="99"/>
        <end position="225"/>
    </location>
</feature>
<evidence type="ECO:0000259" key="5">
    <source>
        <dbReference type="Pfam" id="PF25967"/>
    </source>
</evidence>
<dbReference type="Gene3D" id="1.10.287.470">
    <property type="entry name" value="Helix hairpin bin"/>
    <property type="match status" value="1"/>
</dbReference>
<dbReference type="InterPro" id="IPR058648">
    <property type="entry name" value="HH_CzcB-like"/>
</dbReference>
<dbReference type="PANTHER" id="PTHR30469">
    <property type="entry name" value="MULTIDRUG RESISTANCE PROTEIN MDTA"/>
    <property type="match status" value="1"/>
</dbReference>